<dbReference type="Proteomes" id="UP000628736">
    <property type="component" value="Unassembled WGS sequence"/>
</dbReference>
<dbReference type="Gene3D" id="3.40.109.10">
    <property type="entry name" value="NADH Oxidase"/>
    <property type="match status" value="1"/>
</dbReference>
<name>A0A8J6JA27_9FIRM</name>
<dbReference type="InterPro" id="IPR000415">
    <property type="entry name" value="Nitroreductase-like"/>
</dbReference>
<dbReference type="AlphaFoldDB" id="A0A8J6JA27"/>
<dbReference type="Pfam" id="PF00881">
    <property type="entry name" value="Nitroreductase"/>
    <property type="match status" value="1"/>
</dbReference>
<evidence type="ECO:0000313" key="4">
    <source>
        <dbReference type="EMBL" id="MBC5722403.1"/>
    </source>
</evidence>
<dbReference type="InterPro" id="IPR029479">
    <property type="entry name" value="Nitroreductase"/>
</dbReference>
<comment type="caution">
    <text evidence="4">The sequence shown here is derived from an EMBL/GenBank/DDBJ whole genome shotgun (WGS) entry which is preliminary data.</text>
</comment>
<dbReference type="RefSeq" id="WP_186852546.1">
    <property type="nucleotide sequence ID" value="NZ_JACOPO010000003.1"/>
</dbReference>
<sequence>MDAQRCILTRRSVRQFADRPVSRELLEKVVSLASYAPSWKNTQISRYIAIEDPATRETIASEYCLPGANNPTIIRACPLLVAQTFVKARSGYERDGSFTTDREAGWQYYDCGIAAQTFCLAAHELGLGTVIMGIFDRKRLQAYLEVPEDQELMALIAVGWPGGAELTAPKRKDVDILLSYR</sequence>
<keyword evidence="2" id="KW-0560">Oxidoreductase</keyword>
<protein>
    <submittedName>
        <fullName evidence="4">Nitroreductase family protein</fullName>
    </submittedName>
</protein>
<evidence type="ECO:0000313" key="5">
    <source>
        <dbReference type="Proteomes" id="UP000628736"/>
    </source>
</evidence>
<accession>A0A8J6JA27</accession>
<dbReference type="EMBL" id="JACOPO010000003">
    <property type="protein sequence ID" value="MBC5722403.1"/>
    <property type="molecule type" value="Genomic_DNA"/>
</dbReference>
<evidence type="ECO:0000256" key="2">
    <source>
        <dbReference type="ARBA" id="ARBA00023002"/>
    </source>
</evidence>
<evidence type="ECO:0000256" key="1">
    <source>
        <dbReference type="ARBA" id="ARBA00007118"/>
    </source>
</evidence>
<dbReference type="SUPFAM" id="SSF55469">
    <property type="entry name" value="FMN-dependent nitroreductase-like"/>
    <property type="match status" value="1"/>
</dbReference>
<organism evidence="4 5">
    <name type="scientific">Flintibacter hominis</name>
    <dbReference type="NCBI Taxonomy" id="2763048"/>
    <lineage>
        <taxon>Bacteria</taxon>
        <taxon>Bacillati</taxon>
        <taxon>Bacillota</taxon>
        <taxon>Clostridia</taxon>
        <taxon>Eubacteriales</taxon>
        <taxon>Flintibacter</taxon>
    </lineage>
</organism>
<proteinExistence type="inferred from homology"/>
<evidence type="ECO:0000259" key="3">
    <source>
        <dbReference type="Pfam" id="PF00881"/>
    </source>
</evidence>
<comment type="similarity">
    <text evidence="1">Belongs to the nitroreductase family.</text>
</comment>
<feature type="domain" description="Nitroreductase" evidence="3">
    <location>
        <begin position="7"/>
        <end position="160"/>
    </location>
</feature>
<dbReference type="PANTHER" id="PTHR43673">
    <property type="entry name" value="NAD(P)H NITROREDUCTASE YDGI-RELATED"/>
    <property type="match status" value="1"/>
</dbReference>
<reference evidence="4" key="1">
    <citation type="submission" date="2020-08" db="EMBL/GenBank/DDBJ databases">
        <title>Genome public.</title>
        <authorList>
            <person name="Liu C."/>
            <person name="Sun Q."/>
        </authorList>
    </citation>
    <scope>NUCLEOTIDE SEQUENCE</scope>
    <source>
        <strain evidence="4">NSJ-23</strain>
    </source>
</reference>
<gene>
    <name evidence="4" type="ORF">H8S11_06220</name>
</gene>
<dbReference type="CDD" id="cd02062">
    <property type="entry name" value="Nitro_FMN_reductase"/>
    <property type="match status" value="1"/>
</dbReference>
<dbReference type="GO" id="GO:0016491">
    <property type="term" value="F:oxidoreductase activity"/>
    <property type="evidence" value="ECO:0007669"/>
    <property type="project" value="UniProtKB-KW"/>
</dbReference>
<keyword evidence="5" id="KW-1185">Reference proteome</keyword>
<dbReference type="PANTHER" id="PTHR43673:SF10">
    <property type="entry name" value="NADH DEHYDROGENASE_NAD(P)H NITROREDUCTASE XCC3605-RELATED"/>
    <property type="match status" value="1"/>
</dbReference>